<dbReference type="InterPro" id="IPR029479">
    <property type="entry name" value="Nitroreductase"/>
</dbReference>
<evidence type="ECO:0000259" key="9">
    <source>
        <dbReference type="Pfam" id="PF00881"/>
    </source>
</evidence>
<comment type="caution">
    <text evidence="10">The sequence shown here is derived from an EMBL/GenBank/DDBJ whole genome shotgun (WGS) entry which is preliminary data.</text>
</comment>
<organism evidence="10 11">
    <name type="scientific">Sneathiella litorea</name>
    <dbReference type="NCBI Taxonomy" id="2606216"/>
    <lineage>
        <taxon>Bacteria</taxon>
        <taxon>Pseudomonadati</taxon>
        <taxon>Pseudomonadota</taxon>
        <taxon>Alphaproteobacteria</taxon>
        <taxon>Sneathiellales</taxon>
        <taxon>Sneathiellaceae</taxon>
        <taxon>Sneathiella</taxon>
    </lineage>
</organism>
<evidence type="ECO:0000256" key="1">
    <source>
        <dbReference type="ARBA" id="ARBA00007118"/>
    </source>
</evidence>
<gene>
    <name evidence="10" type="ORF">GQE98_11640</name>
</gene>
<proteinExistence type="inferred from homology"/>
<accession>A0A6L8W9S2</accession>
<sequence length="185" mass="20320">MDAIEALVTRKSSAKLIAPAPGKEDLNIMMQAAIRAPDHCRLRPWRFIVIEGSAREKLGRIFEDALKARDPDASEAMLNKERNKPLRAPMVIIVIAKVEEHPKVPGVEQILSAGAAAQNIMLSAHALGYAGIWRTGKTCFDPKVNAALGASETDQIVGFLYLGTAERTPILLEESIDEYMEIWEG</sequence>
<dbReference type="InterPro" id="IPR052530">
    <property type="entry name" value="NAD(P)H_nitroreductase"/>
</dbReference>
<reference evidence="10 11" key="1">
    <citation type="submission" date="2019-12" db="EMBL/GenBank/DDBJ databases">
        <title>Snethiella sp. nov. sp. isolated from sea sand.</title>
        <authorList>
            <person name="Kim J."/>
            <person name="Jeong S.E."/>
            <person name="Jung H.S."/>
            <person name="Jeon C.O."/>
        </authorList>
    </citation>
    <scope>NUCLEOTIDE SEQUENCE [LARGE SCALE GENOMIC DNA]</scope>
    <source>
        <strain evidence="10 11">DP05</strain>
    </source>
</reference>
<evidence type="ECO:0000313" key="10">
    <source>
        <dbReference type="EMBL" id="MZR31284.1"/>
    </source>
</evidence>
<dbReference type="Gene3D" id="3.40.109.10">
    <property type="entry name" value="NADH Oxidase"/>
    <property type="match status" value="1"/>
</dbReference>
<keyword evidence="2 7" id="KW-0285">Flavoprotein</keyword>
<evidence type="ECO:0000256" key="5">
    <source>
        <dbReference type="ARBA" id="ARBA00023002"/>
    </source>
</evidence>
<dbReference type="CDD" id="cd02135">
    <property type="entry name" value="YdjA-like"/>
    <property type="match status" value="1"/>
</dbReference>
<dbReference type="PANTHER" id="PTHR43821">
    <property type="entry name" value="NAD(P)H NITROREDUCTASE YDJA-RELATED"/>
    <property type="match status" value="1"/>
</dbReference>
<dbReference type="GO" id="GO:0016491">
    <property type="term" value="F:oxidoreductase activity"/>
    <property type="evidence" value="ECO:0007669"/>
    <property type="project" value="UniProtKB-UniRule"/>
</dbReference>
<keyword evidence="4 7" id="KW-0521">NADP</keyword>
<dbReference type="InterPro" id="IPR000415">
    <property type="entry name" value="Nitroreductase-like"/>
</dbReference>
<keyword evidence="3 7" id="KW-0288">FMN</keyword>
<feature type="binding site" evidence="8">
    <location>
        <position position="35"/>
    </location>
    <ligand>
        <name>FMN</name>
        <dbReference type="ChEBI" id="CHEBI:58210"/>
        <note>ligand shared between dimeric partners</note>
    </ligand>
</feature>
<dbReference type="PANTHER" id="PTHR43821:SF1">
    <property type="entry name" value="NAD(P)H NITROREDUCTASE YDJA-RELATED"/>
    <property type="match status" value="1"/>
</dbReference>
<keyword evidence="5 7" id="KW-0560">Oxidoreductase</keyword>
<dbReference type="AlphaFoldDB" id="A0A6L8W9S2"/>
<dbReference type="EMBL" id="WTUW01000002">
    <property type="protein sequence ID" value="MZR31284.1"/>
    <property type="molecule type" value="Genomic_DNA"/>
</dbReference>
<dbReference type="RefSeq" id="WP_161315802.1">
    <property type="nucleotide sequence ID" value="NZ_WTUW01000002.1"/>
</dbReference>
<evidence type="ECO:0000256" key="6">
    <source>
        <dbReference type="ARBA" id="ARBA00023027"/>
    </source>
</evidence>
<evidence type="ECO:0000256" key="4">
    <source>
        <dbReference type="ARBA" id="ARBA00022857"/>
    </source>
</evidence>
<evidence type="ECO:0000256" key="2">
    <source>
        <dbReference type="ARBA" id="ARBA00022630"/>
    </source>
</evidence>
<keyword evidence="6 7" id="KW-0520">NAD</keyword>
<dbReference type="InterPro" id="IPR026021">
    <property type="entry name" value="YdjA-like"/>
</dbReference>
<evidence type="ECO:0000313" key="11">
    <source>
        <dbReference type="Proteomes" id="UP000476030"/>
    </source>
</evidence>
<keyword evidence="11" id="KW-1185">Reference proteome</keyword>
<dbReference type="SUPFAM" id="SSF55469">
    <property type="entry name" value="FMN-dependent nitroreductase-like"/>
    <property type="match status" value="1"/>
</dbReference>
<feature type="domain" description="Nitroreductase" evidence="9">
    <location>
        <begin position="19"/>
        <end position="163"/>
    </location>
</feature>
<comment type="cofactor">
    <cofactor evidence="8">
        <name>FMN</name>
        <dbReference type="ChEBI" id="CHEBI:58210"/>
    </cofactor>
    <text evidence="8">Binds 1 FMN per subunit.</text>
</comment>
<evidence type="ECO:0000256" key="3">
    <source>
        <dbReference type="ARBA" id="ARBA00022643"/>
    </source>
</evidence>
<feature type="binding site" description="in other chain" evidence="8">
    <location>
        <begin position="10"/>
        <end position="12"/>
    </location>
    <ligand>
        <name>FMN</name>
        <dbReference type="ChEBI" id="CHEBI:58210"/>
        <note>ligand shared between dimeric partners</note>
    </ligand>
</feature>
<feature type="binding site" description="in other chain" evidence="8">
    <location>
        <begin position="133"/>
        <end position="135"/>
    </location>
    <ligand>
        <name>FMN</name>
        <dbReference type="ChEBI" id="CHEBI:58210"/>
        <note>ligand shared between dimeric partners</note>
    </ligand>
</feature>
<dbReference type="EC" id="1.-.-.-" evidence="7"/>
<protein>
    <recommendedName>
        <fullName evidence="7">Putative NAD(P)H nitroreductase</fullName>
        <ecNumber evidence="7">1.-.-.-</ecNumber>
    </recommendedName>
</protein>
<dbReference type="Pfam" id="PF00881">
    <property type="entry name" value="Nitroreductase"/>
    <property type="match status" value="1"/>
</dbReference>
<feature type="binding site" evidence="8">
    <location>
        <position position="39"/>
    </location>
    <ligand>
        <name>FMN</name>
        <dbReference type="ChEBI" id="CHEBI:58210"/>
        <note>ligand shared between dimeric partners</note>
    </ligand>
</feature>
<dbReference type="Proteomes" id="UP000476030">
    <property type="component" value="Unassembled WGS sequence"/>
</dbReference>
<dbReference type="PIRSF" id="PIRSF000232">
    <property type="entry name" value="YdjA"/>
    <property type="match status" value="1"/>
</dbReference>
<comment type="similarity">
    <text evidence="1 7">Belongs to the nitroreductase family.</text>
</comment>
<name>A0A6L8W9S2_9PROT</name>
<evidence type="ECO:0000256" key="8">
    <source>
        <dbReference type="PIRSR" id="PIRSR000232-1"/>
    </source>
</evidence>
<evidence type="ECO:0000256" key="7">
    <source>
        <dbReference type="PIRNR" id="PIRNR000232"/>
    </source>
</evidence>